<reference evidence="2 3" key="1">
    <citation type="submission" date="2016-07" db="EMBL/GenBank/DDBJ databases">
        <title>Characterization of isolates of Eisenbergiella tayi derived from blood cultures, using whole genome sequencing.</title>
        <authorList>
            <person name="Burdz T."/>
            <person name="Wiebe D."/>
            <person name="Huynh C."/>
            <person name="Bernard K."/>
        </authorList>
    </citation>
    <scope>NUCLEOTIDE SEQUENCE [LARGE SCALE GENOMIC DNA]</scope>
    <source>
        <strain evidence="2 3">NML 110608</strain>
    </source>
</reference>
<keyword evidence="2" id="KW-0121">Carboxypeptidase</keyword>
<dbReference type="InterPro" id="IPR050789">
    <property type="entry name" value="Diverse_Enzym_Activities"/>
</dbReference>
<evidence type="ECO:0000313" key="3">
    <source>
        <dbReference type="Proteomes" id="UP000094067"/>
    </source>
</evidence>
<feature type="domain" description="Beta-lactamase-related" evidence="1">
    <location>
        <begin position="25"/>
        <end position="369"/>
    </location>
</feature>
<name>A0A1E3AEU2_9FIRM</name>
<dbReference type="InterPro" id="IPR012338">
    <property type="entry name" value="Beta-lactam/transpept-like"/>
</dbReference>
<dbReference type="GO" id="GO:0009002">
    <property type="term" value="F:serine-type D-Ala-D-Ala carboxypeptidase activity"/>
    <property type="evidence" value="ECO:0007669"/>
    <property type="project" value="UniProtKB-EC"/>
</dbReference>
<dbReference type="Proteomes" id="UP000094067">
    <property type="component" value="Unassembled WGS sequence"/>
</dbReference>
<accession>A0A1E3AEU2</accession>
<comment type="caution">
    <text evidence="2">The sequence shown here is derived from an EMBL/GenBank/DDBJ whole genome shotgun (WGS) entry which is preliminary data.</text>
</comment>
<protein>
    <submittedName>
        <fullName evidence="2">D-alanyl-D-alanine carboxypeptidase</fullName>
        <ecNumber evidence="2">3.4.16.4</ecNumber>
    </submittedName>
</protein>
<evidence type="ECO:0000259" key="1">
    <source>
        <dbReference type="Pfam" id="PF00144"/>
    </source>
</evidence>
<dbReference type="EC" id="3.4.16.4" evidence="2"/>
<gene>
    <name evidence="2" type="ORF">BEI61_03089</name>
</gene>
<keyword evidence="2" id="KW-0378">Hydrolase</keyword>
<proteinExistence type="predicted"/>
<dbReference type="Gene3D" id="3.40.710.10">
    <property type="entry name" value="DD-peptidase/beta-lactamase superfamily"/>
    <property type="match status" value="1"/>
</dbReference>
<sequence length="393" mass="43990">MHITEGKTDCLPEETGYHSGRILALDEHFARMMERGEIEGAAYCISKNGKVIAEKGMGLAHYYDHNDSMRPDTIHGIASITKTFTAAALMKLVEDGYTRLDVKVGDILPQFAREPFDGINLFHLLTHTSGLQPDAGCFPNPYFAPVWRYMEEAAKEWKPGEEFDWLTPSMSCGMRRKPGEEWQYCSYGFVVLGAVIEKISGVMAEKYIHDNILSPLGMKDTFFLPADSERLKRIHVTGEEDKEDIKSAVKGEKQSLSSWMDYIPNTGGGLFSTPGDLIRFANMMLGMGQLDGKRILGRKTVEKMTSSVLARTPDYCWGAEEPDRKYGIGFDRREGPGFLYSKGTYMHEGAGSCSLVIDPAEQLAAAWFVPFRPGEWYAEGLWNVSNIIWSGLI</sequence>
<evidence type="ECO:0000313" key="2">
    <source>
        <dbReference type="EMBL" id="ODM07199.1"/>
    </source>
</evidence>
<dbReference type="Pfam" id="PF00144">
    <property type="entry name" value="Beta-lactamase"/>
    <property type="match status" value="1"/>
</dbReference>
<dbReference type="EMBL" id="MCGH01000002">
    <property type="protein sequence ID" value="ODM07199.1"/>
    <property type="molecule type" value="Genomic_DNA"/>
</dbReference>
<dbReference type="AlphaFoldDB" id="A0A1E3AEU2"/>
<organism evidence="2 3">
    <name type="scientific">Eisenbergiella tayi</name>
    <dbReference type="NCBI Taxonomy" id="1432052"/>
    <lineage>
        <taxon>Bacteria</taxon>
        <taxon>Bacillati</taxon>
        <taxon>Bacillota</taxon>
        <taxon>Clostridia</taxon>
        <taxon>Lachnospirales</taxon>
        <taxon>Lachnospiraceae</taxon>
        <taxon>Eisenbergiella</taxon>
    </lineage>
</organism>
<dbReference type="InterPro" id="IPR001466">
    <property type="entry name" value="Beta-lactam-related"/>
</dbReference>
<dbReference type="PATRIC" id="fig|1432052.4.peg.3442"/>
<dbReference type="PANTHER" id="PTHR43283">
    <property type="entry name" value="BETA-LACTAMASE-RELATED"/>
    <property type="match status" value="1"/>
</dbReference>
<dbReference type="SUPFAM" id="SSF56601">
    <property type="entry name" value="beta-lactamase/transpeptidase-like"/>
    <property type="match status" value="1"/>
</dbReference>
<keyword evidence="2" id="KW-0645">Protease</keyword>
<dbReference type="RefSeq" id="WP_069152899.1">
    <property type="nucleotide sequence ID" value="NZ_MCGH01000002.1"/>
</dbReference>